<organism evidence="1 2">
    <name type="scientific">Deinococcus ruber</name>
    <dbReference type="NCBI Taxonomy" id="1848197"/>
    <lineage>
        <taxon>Bacteria</taxon>
        <taxon>Thermotogati</taxon>
        <taxon>Deinococcota</taxon>
        <taxon>Deinococci</taxon>
        <taxon>Deinococcales</taxon>
        <taxon>Deinococcaceae</taxon>
        <taxon>Deinococcus</taxon>
    </lineage>
</organism>
<evidence type="ECO:0000313" key="1">
    <source>
        <dbReference type="EMBL" id="GGR27274.1"/>
    </source>
</evidence>
<dbReference type="AlphaFoldDB" id="A0A918CJH1"/>
<reference evidence="1" key="2">
    <citation type="submission" date="2020-09" db="EMBL/GenBank/DDBJ databases">
        <authorList>
            <person name="Sun Q."/>
            <person name="Ohkuma M."/>
        </authorList>
    </citation>
    <scope>NUCLEOTIDE SEQUENCE</scope>
    <source>
        <strain evidence="1">JCM 31311</strain>
    </source>
</reference>
<protein>
    <recommendedName>
        <fullName evidence="3">RelA/SpoT domain-containing protein</fullName>
    </recommendedName>
</protein>
<gene>
    <name evidence="1" type="ORF">GCM10008957_43310</name>
</gene>
<name>A0A918CJH1_9DEIO</name>
<reference evidence="1" key="1">
    <citation type="journal article" date="2014" name="Int. J. Syst. Evol. Microbiol.">
        <title>Complete genome sequence of Corynebacterium casei LMG S-19264T (=DSM 44701T), isolated from a smear-ripened cheese.</title>
        <authorList>
            <consortium name="US DOE Joint Genome Institute (JGI-PGF)"/>
            <person name="Walter F."/>
            <person name="Albersmeier A."/>
            <person name="Kalinowski J."/>
            <person name="Ruckert C."/>
        </authorList>
    </citation>
    <scope>NUCLEOTIDE SEQUENCE</scope>
    <source>
        <strain evidence="1">JCM 31311</strain>
    </source>
</reference>
<dbReference type="SUPFAM" id="SSF81301">
    <property type="entry name" value="Nucleotidyltransferase"/>
    <property type="match status" value="1"/>
</dbReference>
<dbReference type="EMBL" id="BMQL01000040">
    <property type="protein sequence ID" value="GGR27274.1"/>
    <property type="molecule type" value="Genomic_DNA"/>
</dbReference>
<dbReference type="Proteomes" id="UP000603865">
    <property type="component" value="Unassembled WGS sequence"/>
</dbReference>
<dbReference type="InterPro" id="IPR043519">
    <property type="entry name" value="NT_sf"/>
</dbReference>
<evidence type="ECO:0008006" key="3">
    <source>
        <dbReference type="Google" id="ProtNLM"/>
    </source>
</evidence>
<evidence type="ECO:0000313" key="2">
    <source>
        <dbReference type="Proteomes" id="UP000603865"/>
    </source>
</evidence>
<comment type="caution">
    <text evidence="1">The sequence shown here is derived from an EMBL/GenBank/DDBJ whole genome shotgun (WGS) entry which is preliminary data.</text>
</comment>
<dbReference type="RefSeq" id="WP_189092598.1">
    <property type="nucleotide sequence ID" value="NZ_BMQL01000040.1"/>
</dbReference>
<accession>A0A918CJH1</accession>
<sequence>MTDARPPLAVPDHLLRFSAALSARHPQDPEGIRQPQVDPLKAHAEARAHLDEFTGLLQTFGQHTGTAFQQRPSGVKHLDRYVEKYLDYDLVPLDILAAKFVFPTLRGLYEAAIQLDSVFQVEGFRDRFVRPRQSGYRDLQFVVSLSGHLAEVKLCHQLFDDLDAHEHTLYELRRRLEASDALSEIDTLVLDKLENVSAELFQTVWQRTLQKEVEDDEILSGR</sequence>
<keyword evidence="2" id="KW-1185">Reference proteome</keyword>
<proteinExistence type="predicted"/>